<gene>
    <name evidence="4" type="ORF">CKN69_03110</name>
</gene>
<comment type="caution">
    <text evidence="4">The sequence shown here is derived from an EMBL/GenBank/DDBJ whole genome shotgun (WGS) entry which is preliminary data.</text>
</comment>
<dbReference type="Gene3D" id="1.10.10.10">
    <property type="entry name" value="Winged helix-like DNA-binding domain superfamily/Winged helix DNA-binding domain"/>
    <property type="match status" value="1"/>
</dbReference>
<evidence type="ECO:0000313" key="5">
    <source>
        <dbReference type="Proteomes" id="UP000297938"/>
    </source>
</evidence>
<organism evidence="4 5">
    <name type="scientific">Carnobacterium divergens</name>
    <name type="common">Lactobacillus divergens</name>
    <dbReference type="NCBI Taxonomy" id="2748"/>
    <lineage>
        <taxon>Bacteria</taxon>
        <taxon>Bacillati</taxon>
        <taxon>Bacillota</taxon>
        <taxon>Bacilli</taxon>
        <taxon>Lactobacillales</taxon>
        <taxon>Carnobacteriaceae</taxon>
        <taxon>Carnobacterium</taxon>
    </lineage>
</organism>
<reference evidence="4 5" key="1">
    <citation type="journal article" date="2018" name="Int. J. Food Microbiol.">
        <title>Growth of Carnobacterium spp. isolated from chilled vacuum-packaged meat under relevant acidic conditions.</title>
        <authorList>
            <person name="Zhang P."/>
            <person name="Badoni M."/>
            <person name="Ganzle M."/>
            <person name="Yang X."/>
        </authorList>
    </citation>
    <scope>NUCLEOTIDE SEQUENCE [LARGE SCALE GENOMIC DNA]</scope>
    <source>
        <strain evidence="4 5">B2</strain>
    </source>
</reference>
<dbReference type="PANTHER" id="PTHR30185:SF18">
    <property type="entry name" value="TRANSCRIPTIONAL REGULATOR MTLR"/>
    <property type="match status" value="1"/>
</dbReference>
<proteinExistence type="predicted"/>
<keyword evidence="2" id="KW-0804">Transcription</keyword>
<dbReference type="RefSeq" id="WP_074402422.1">
    <property type="nucleotide sequence ID" value="NZ_CBCPJW010000005.1"/>
</dbReference>
<sequence>MITKLNSLDKIAHRKVELLKLLASQSKPSSTTVLSRQLAVSSKTLLTYLKELTHYLEASEEDIQLIKSKDGYYLSKKSSFSMDTLYHRITKDTLFYYLFLYTFHQQDDTIDSYAKVNFFSYSYIYRQIRLMNQLLRPLFLSIELSPLKMNGAELRIRYFFFYYYFYNCNGVDWPFQTIQAADLDNDLHMIEELTAIQFSFIQKEQLRYWLALCQTRYQLNEFIDSTNPFYQLVAQNSPFYQKLLPFMNHFSQKNNLINQQNELYFIFFIIHQTLEFPIEDLLSLTEEPLIKKVVHLIEDIASAFPKAKLTTFFKNELFYLVYVSFYLGDSYLELLENNNQQESANDFYTKKIENLLAQNKIDSSRLPCLTKTVTQLIQRHLINSCYQPSIHLFLITKLDGLKKQALYDKIATLPFQLTVTDQTQILEEENIDLILSDYYLPSSSKPVFYWHLFPLKVEWEQLERCLNDIEQQKSLFLNSETV</sequence>
<dbReference type="EMBL" id="NRPP01000007">
    <property type="protein sequence ID" value="TFJ28534.1"/>
    <property type="molecule type" value="Genomic_DNA"/>
</dbReference>
<evidence type="ECO:0000259" key="3">
    <source>
        <dbReference type="Pfam" id="PF05043"/>
    </source>
</evidence>
<feature type="domain" description="Mga helix-turn-helix" evidence="3">
    <location>
        <begin position="80"/>
        <end position="164"/>
    </location>
</feature>
<dbReference type="Proteomes" id="UP000297938">
    <property type="component" value="Unassembled WGS sequence"/>
</dbReference>
<protein>
    <recommendedName>
        <fullName evidence="3">Mga helix-turn-helix domain-containing protein</fullName>
    </recommendedName>
</protein>
<dbReference type="InterPro" id="IPR007737">
    <property type="entry name" value="Mga_HTH"/>
</dbReference>
<evidence type="ECO:0000256" key="1">
    <source>
        <dbReference type="ARBA" id="ARBA00023015"/>
    </source>
</evidence>
<keyword evidence="1" id="KW-0805">Transcription regulation</keyword>
<dbReference type="AlphaFoldDB" id="A0A7Z8CZP5"/>
<dbReference type="InterPro" id="IPR036388">
    <property type="entry name" value="WH-like_DNA-bd_sf"/>
</dbReference>
<dbReference type="Pfam" id="PF05043">
    <property type="entry name" value="Mga"/>
    <property type="match status" value="1"/>
</dbReference>
<dbReference type="InterPro" id="IPR050661">
    <property type="entry name" value="BglG_antiterminators"/>
</dbReference>
<accession>A0A7Z8CZP5</accession>
<evidence type="ECO:0000256" key="2">
    <source>
        <dbReference type="ARBA" id="ARBA00023163"/>
    </source>
</evidence>
<name>A0A7Z8CZP5_CARDV</name>
<dbReference type="PANTHER" id="PTHR30185">
    <property type="entry name" value="CRYPTIC BETA-GLUCOSIDE BGL OPERON ANTITERMINATOR"/>
    <property type="match status" value="1"/>
</dbReference>
<evidence type="ECO:0000313" key="4">
    <source>
        <dbReference type="EMBL" id="TFJ28534.1"/>
    </source>
</evidence>